<sequence length="183" mass="18603">MNKLLMTTAATLLALGSSAFAENMVDTAGVKVEGKTATFAKVSSDKGGYLVLHEVKDGAPVVPGSIGHVAIPAGESTDVSVEADMDLTAEGEYMVMLHDETNGNDTYDFGEGATDVDTPTMMEGKPVVMPFMATMMKDGGVKADGAMDSNMSGASTATSGEAGAKTDEVTTPSGGVVPGQTPK</sequence>
<accession>A0A0F9WEC0</accession>
<feature type="domain" description="DUF7282" evidence="2">
    <location>
        <begin position="25"/>
        <end position="129"/>
    </location>
</feature>
<proteinExistence type="predicted"/>
<evidence type="ECO:0000256" key="1">
    <source>
        <dbReference type="SAM" id="MobiDB-lite"/>
    </source>
</evidence>
<evidence type="ECO:0000313" key="3">
    <source>
        <dbReference type="EMBL" id="KKN84216.1"/>
    </source>
</evidence>
<evidence type="ECO:0000259" key="2">
    <source>
        <dbReference type="Pfam" id="PF23951"/>
    </source>
</evidence>
<name>A0A0F9WEC0_9ZZZZ</name>
<feature type="compositionally biased region" description="Low complexity" evidence="1">
    <location>
        <begin position="152"/>
        <end position="163"/>
    </location>
</feature>
<dbReference type="EMBL" id="LAZR01000174">
    <property type="protein sequence ID" value="KKN84216.1"/>
    <property type="molecule type" value="Genomic_DNA"/>
</dbReference>
<dbReference type="InterPro" id="IPR055706">
    <property type="entry name" value="Slg1/2_DUF7282"/>
</dbReference>
<gene>
    <name evidence="3" type="ORF">LCGC14_0291670</name>
</gene>
<dbReference type="Pfam" id="PF23951">
    <property type="entry name" value="DUF7282"/>
    <property type="match status" value="1"/>
</dbReference>
<protein>
    <recommendedName>
        <fullName evidence="2">DUF7282 domain-containing protein</fullName>
    </recommendedName>
</protein>
<feature type="region of interest" description="Disordered" evidence="1">
    <location>
        <begin position="144"/>
        <end position="183"/>
    </location>
</feature>
<organism evidence="3">
    <name type="scientific">marine sediment metagenome</name>
    <dbReference type="NCBI Taxonomy" id="412755"/>
    <lineage>
        <taxon>unclassified sequences</taxon>
        <taxon>metagenomes</taxon>
        <taxon>ecological metagenomes</taxon>
    </lineage>
</organism>
<comment type="caution">
    <text evidence="3">The sequence shown here is derived from an EMBL/GenBank/DDBJ whole genome shotgun (WGS) entry which is preliminary data.</text>
</comment>
<reference evidence="3" key="1">
    <citation type="journal article" date="2015" name="Nature">
        <title>Complex archaea that bridge the gap between prokaryotes and eukaryotes.</title>
        <authorList>
            <person name="Spang A."/>
            <person name="Saw J.H."/>
            <person name="Jorgensen S.L."/>
            <person name="Zaremba-Niedzwiedzka K."/>
            <person name="Martijn J."/>
            <person name="Lind A.E."/>
            <person name="van Eijk R."/>
            <person name="Schleper C."/>
            <person name="Guy L."/>
            <person name="Ettema T.J."/>
        </authorList>
    </citation>
    <scope>NUCLEOTIDE SEQUENCE</scope>
</reference>
<dbReference type="AlphaFoldDB" id="A0A0F9WEC0"/>